<dbReference type="InParanoid" id="Q54T89"/>
<comment type="subcellular location">
    <subcellularLocation>
        <location evidence="1">Membrane</location>
        <topology evidence="1">Multi-pass membrane protein</topology>
    </subcellularLocation>
</comment>
<dbReference type="PANTHER" id="PTHR11040:SF44">
    <property type="entry name" value="PROTEIN ZNTC-RELATED"/>
    <property type="match status" value="1"/>
</dbReference>
<dbReference type="STRING" id="44689.Q54T89"/>
<evidence type="ECO:0000256" key="1">
    <source>
        <dbReference type="ARBA" id="ARBA00004141"/>
    </source>
</evidence>
<feature type="transmembrane region" description="Helical" evidence="5">
    <location>
        <begin position="274"/>
        <end position="298"/>
    </location>
</feature>
<organism evidence="6 7">
    <name type="scientific">Dictyostelium discoideum</name>
    <name type="common">Social amoeba</name>
    <dbReference type="NCBI Taxonomy" id="44689"/>
    <lineage>
        <taxon>Eukaryota</taxon>
        <taxon>Amoebozoa</taxon>
        <taxon>Evosea</taxon>
        <taxon>Eumycetozoa</taxon>
        <taxon>Dictyostelia</taxon>
        <taxon>Dictyosteliales</taxon>
        <taxon>Dictyosteliaceae</taxon>
        <taxon>Dictyostelium</taxon>
    </lineage>
</organism>
<dbReference type="OMA" id="QYTGCHS"/>
<proteinExistence type="predicted"/>
<evidence type="ECO:0000256" key="3">
    <source>
        <dbReference type="ARBA" id="ARBA00022989"/>
    </source>
</evidence>
<comment type="caution">
    <text evidence="6">The sequence shown here is derived from an EMBL/GenBank/DDBJ whole genome shotgun (WGS) entry which is preliminary data.</text>
</comment>
<keyword evidence="3 5" id="KW-1133">Transmembrane helix</keyword>
<dbReference type="GO" id="GO:0005385">
    <property type="term" value="F:zinc ion transmembrane transporter activity"/>
    <property type="evidence" value="ECO:0000318"/>
    <property type="project" value="GO_Central"/>
</dbReference>
<dbReference type="KEGG" id="ddi:DDB_G0281921"/>
<dbReference type="PANTHER" id="PTHR11040">
    <property type="entry name" value="ZINC/IRON TRANSPORTER"/>
    <property type="match status" value="1"/>
</dbReference>
<evidence type="ECO:0000256" key="4">
    <source>
        <dbReference type="ARBA" id="ARBA00023136"/>
    </source>
</evidence>
<gene>
    <name evidence="6" type="ORF">DDB_G0281921</name>
</gene>
<evidence type="ECO:0000313" key="7">
    <source>
        <dbReference type="Proteomes" id="UP000002195"/>
    </source>
</evidence>
<dbReference type="InterPro" id="IPR003689">
    <property type="entry name" value="ZIP"/>
</dbReference>
<sequence length="371" mass="40418">MSTSKEVFNNSSDCQNEYDLLFNKYNNLLLGLNNGSGSGSSDECSRDSNIEYTRPLHIGAIFIILVASFIGTGLPILATNIKKFQIPNYLIIFGKSIGIGVILACSLIHMLQPAVESLSSPCLPESFTEDYEAYPYLFALLAGIVMHFFDFSFLSYIIYKNNKKLKNSNDKISTSSSNGLTQSGNELTNSCSGGGHLHGGLILMNSESLKTIEAYLLEFGITMHSIFIGLTVGVVDDIGLKSLLVALSFHQFFEGVALGSRISDANLTSHWHEALLASIFSFSAPVGIAIGIGVVSSINVNGETFLFVQGIFDAVCSGILLYIGFNLLFKDFPEDMEKTCNGKKHQFILKMGLFFAIWLGAGLMSFIGKYL</sequence>
<feature type="transmembrane region" description="Helical" evidence="5">
    <location>
        <begin position="347"/>
        <end position="367"/>
    </location>
</feature>
<dbReference type="PaxDb" id="44689-DDB0232110"/>
<feature type="transmembrane region" description="Helical" evidence="5">
    <location>
        <begin position="56"/>
        <end position="77"/>
    </location>
</feature>
<dbReference type="RefSeq" id="XP_640500.1">
    <property type="nucleotide sequence ID" value="XM_635408.1"/>
</dbReference>
<name>Q54T89_DICDI</name>
<protein>
    <submittedName>
        <fullName evidence="6">ZIP zinc transporter protein</fullName>
    </submittedName>
</protein>
<dbReference type="HOGENOM" id="CLU_027089_0_1_1"/>
<feature type="transmembrane region" description="Helical" evidence="5">
    <location>
        <begin position="133"/>
        <end position="159"/>
    </location>
</feature>
<keyword evidence="4 5" id="KW-0472">Membrane</keyword>
<dbReference type="GO" id="GO:0071577">
    <property type="term" value="P:zinc ion transmembrane transport"/>
    <property type="evidence" value="ECO:0000318"/>
    <property type="project" value="GO_Central"/>
</dbReference>
<feature type="transmembrane region" description="Helical" evidence="5">
    <location>
        <begin position="304"/>
        <end position="327"/>
    </location>
</feature>
<accession>Q54T89</accession>
<evidence type="ECO:0000256" key="2">
    <source>
        <dbReference type="ARBA" id="ARBA00022692"/>
    </source>
</evidence>
<evidence type="ECO:0000313" key="6">
    <source>
        <dbReference type="EMBL" id="EAL66520.1"/>
    </source>
</evidence>
<dbReference type="dictyBase" id="DDB_G0281921">
    <property type="gene designation" value="zplA"/>
</dbReference>
<dbReference type="eggNOG" id="KOG1558">
    <property type="taxonomic scope" value="Eukaryota"/>
</dbReference>
<evidence type="ECO:0000256" key="5">
    <source>
        <dbReference type="SAM" id="Phobius"/>
    </source>
</evidence>
<reference evidence="6 7" key="1">
    <citation type="journal article" date="2005" name="Nature">
        <title>The genome of the social amoeba Dictyostelium discoideum.</title>
        <authorList>
            <consortium name="The Dictyostelium discoideum Sequencing Consortium"/>
            <person name="Eichinger L."/>
            <person name="Pachebat J.A."/>
            <person name="Glockner G."/>
            <person name="Rajandream M.A."/>
            <person name="Sucgang R."/>
            <person name="Berriman M."/>
            <person name="Song J."/>
            <person name="Olsen R."/>
            <person name="Szafranski K."/>
            <person name="Xu Q."/>
            <person name="Tunggal B."/>
            <person name="Kummerfeld S."/>
            <person name="Madera M."/>
            <person name="Konfortov B.A."/>
            <person name="Rivero F."/>
            <person name="Bankier A.T."/>
            <person name="Lehmann R."/>
            <person name="Hamlin N."/>
            <person name="Davies R."/>
            <person name="Gaudet P."/>
            <person name="Fey P."/>
            <person name="Pilcher K."/>
            <person name="Chen G."/>
            <person name="Saunders D."/>
            <person name="Sodergren E."/>
            <person name="Davis P."/>
            <person name="Kerhornou A."/>
            <person name="Nie X."/>
            <person name="Hall N."/>
            <person name="Anjard C."/>
            <person name="Hemphill L."/>
            <person name="Bason N."/>
            <person name="Farbrother P."/>
            <person name="Desany B."/>
            <person name="Just E."/>
            <person name="Morio T."/>
            <person name="Rost R."/>
            <person name="Churcher C."/>
            <person name="Cooper J."/>
            <person name="Haydock S."/>
            <person name="van Driessche N."/>
            <person name="Cronin A."/>
            <person name="Goodhead I."/>
            <person name="Muzny D."/>
            <person name="Mourier T."/>
            <person name="Pain A."/>
            <person name="Lu M."/>
            <person name="Harper D."/>
            <person name="Lindsay R."/>
            <person name="Hauser H."/>
            <person name="James K."/>
            <person name="Quiles M."/>
            <person name="Madan Babu M."/>
            <person name="Saito T."/>
            <person name="Buchrieser C."/>
            <person name="Wardroper A."/>
            <person name="Felder M."/>
            <person name="Thangavelu M."/>
            <person name="Johnson D."/>
            <person name="Knights A."/>
            <person name="Loulseged H."/>
            <person name="Mungall K."/>
            <person name="Oliver K."/>
            <person name="Price C."/>
            <person name="Quail M.A."/>
            <person name="Urushihara H."/>
            <person name="Hernandez J."/>
            <person name="Rabbinowitsch E."/>
            <person name="Steffen D."/>
            <person name="Sanders M."/>
            <person name="Ma J."/>
            <person name="Kohara Y."/>
            <person name="Sharp S."/>
            <person name="Simmonds M."/>
            <person name="Spiegler S."/>
            <person name="Tivey A."/>
            <person name="Sugano S."/>
            <person name="White B."/>
            <person name="Walker D."/>
            <person name="Woodward J."/>
            <person name="Winckler T."/>
            <person name="Tanaka Y."/>
            <person name="Shaulsky G."/>
            <person name="Schleicher M."/>
            <person name="Weinstock G."/>
            <person name="Rosenthal A."/>
            <person name="Cox E.C."/>
            <person name="Chisholm R.L."/>
            <person name="Gibbs R."/>
            <person name="Loomis W.F."/>
            <person name="Platzer M."/>
            <person name="Kay R.R."/>
            <person name="Williams J."/>
            <person name="Dear P.H."/>
            <person name="Noegel A.A."/>
            <person name="Barrell B."/>
            <person name="Kuspa A."/>
        </authorList>
    </citation>
    <scope>NUCLEOTIDE SEQUENCE [LARGE SCALE GENOMIC DNA]</scope>
    <source>
        <strain evidence="6 7">AX4</strain>
    </source>
</reference>
<dbReference type="FunCoup" id="Q54T89">
    <property type="interactions" value="25"/>
</dbReference>
<dbReference type="EMBL" id="AAFI02000043">
    <property type="protein sequence ID" value="EAL66520.1"/>
    <property type="molecule type" value="Genomic_DNA"/>
</dbReference>
<dbReference type="GeneID" id="8623314"/>
<dbReference type="GO" id="GO:0005886">
    <property type="term" value="C:plasma membrane"/>
    <property type="evidence" value="ECO:0000318"/>
    <property type="project" value="GO_Central"/>
</dbReference>
<dbReference type="PhylomeDB" id="Q54T89"/>
<dbReference type="Pfam" id="PF02535">
    <property type="entry name" value="Zip"/>
    <property type="match status" value="1"/>
</dbReference>
<dbReference type="VEuPathDB" id="AmoebaDB:DDB_G0281921"/>
<keyword evidence="7" id="KW-1185">Reference proteome</keyword>
<dbReference type="Proteomes" id="UP000002195">
    <property type="component" value="Unassembled WGS sequence"/>
</dbReference>
<dbReference type="AlphaFoldDB" id="Q54T89"/>
<feature type="transmembrane region" description="Helical" evidence="5">
    <location>
        <begin position="89"/>
        <end position="111"/>
    </location>
</feature>
<keyword evidence="2 5" id="KW-0812">Transmembrane</keyword>